<evidence type="ECO:0000313" key="1">
    <source>
        <dbReference type="EMBL" id="NMH94095.1"/>
    </source>
</evidence>
<name>A0A848DNH1_9PSEU</name>
<dbReference type="Gene3D" id="1.10.490.110">
    <property type="entry name" value="Uncharacterized conserved protein DUF2267"/>
    <property type="match status" value="2"/>
</dbReference>
<dbReference type="AlphaFoldDB" id="A0A848DNH1"/>
<proteinExistence type="predicted"/>
<dbReference type="RefSeq" id="WP_169414789.1">
    <property type="nucleotide sequence ID" value="NZ_JAAXKZ010000094.1"/>
</dbReference>
<dbReference type="InterPro" id="IPR038282">
    <property type="entry name" value="DUF2267_sf"/>
</dbReference>
<sequence>MKYDVFMQRFAERVGVAADKAEVLTRATLQTLAERITGGEAEDLAEQLPPELREPLQRPGNTAAEAFDLDEFVRRVGERAGVDEELARRATRALLLTLRDTLTPQELDDVVSQLPEEYRELLRIDYDEFMRRVLNRSKAPPDRVEEITRAVLQTLAERLSGGEARNLAEELPEQLREPLARPPEAHGRPIGLEEFLDLVAERAGVDEELARRATRAVLLTARDAISRKGYEHVLAQLPREMAGLL</sequence>
<evidence type="ECO:0000313" key="2">
    <source>
        <dbReference type="Proteomes" id="UP000586918"/>
    </source>
</evidence>
<accession>A0A848DNH1</accession>
<dbReference type="EMBL" id="JAAXKZ010000094">
    <property type="protein sequence ID" value="NMH94095.1"/>
    <property type="molecule type" value="Genomic_DNA"/>
</dbReference>
<gene>
    <name evidence="1" type="ORF">HF519_21455</name>
</gene>
<keyword evidence="2" id="KW-1185">Reference proteome</keyword>
<dbReference type="InterPro" id="IPR018727">
    <property type="entry name" value="DUF2267"/>
</dbReference>
<reference evidence="1 2" key="1">
    <citation type="submission" date="2020-04" db="EMBL/GenBank/DDBJ databases">
        <authorList>
            <person name="Klaysubun C."/>
            <person name="Duangmal K."/>
            <person name="Lipun K."/>
        </authorList>
    </citation>
    <scope>NUCLEOTIDE SEQUENCE [LARGE SCALE GENOMIC DNA]</scope>
    <source>
        <strain evidence="1 2">DSM 45300</strain>
    </source>
</reference>
<dbReference type="Pfam" id="PF10025">
    <property type="entry name" value="DUF2267"/>
    <property type="match status" value="2"/>
</dbReference>
<dbReference type="Proteomes" id="UP000586918">
    <property type="component" value="Unassembled WGS sequence"/>
</dbReference>
<protein>
    <submittedName>
        <fullName evidence="1">DUF2267 domain-containing protein</fullName>
    </submittedName>
</protein>
<organism evidence="1 2">
    <name type="scientific">Pseudonocardia bannensis</name>
    <dbReference type="NCBI Taxonomy" id="630973"/>
    <lineage>
        <taxon>Bacteria</taxon>
        <taxon>Bacillati</taxon>
        <taxon>Actinomycetota</taxon>
        <taxon>Actinomycetes</taxon>
        <taxon>Pseudonocardiales</taxon>
        <taxon>Pseudonocardiaceae</taxon>
        <taxon>Pseudonocardia</taxon>
    </lineage>
</organism>
<comment type="caution">
    <text evidence="1">The sequence shown here is derived from an EMBL/GenBank/DDBJ whole genome shotgun (WGS) entry which is preliminary data.</text>
</comment>